<accession>A0A067K987</accession>
<organism evidence="2 3">
    <name type="scientific">Jatropha curcas</name>
    <name type="common">Barbados nut</name>
    <dbReference type="NCBI Taxonomy" id="180498"/>
    <lineage>
        <taxon>Eukaryota</taxon>
        <taxon>Viridiplantae</taxon>
        <taxon>Streptophyta</taxon>
        <taxon>Embryophyta</taxon>
        <taxon>Tracheophyta</taxon>
        <taxon>Spermatophyta</taxon>
        <taxon>Magnoliopsida</taxon>
        <taxon>eudicotyledons</taxon>
        <taxon>Gunneridae</taxon>
        <taxon>Pentapetalae</taxon>
        <taxon>rosids</taxon>
        <taxon>fabids</taxon>
        <taxon>Malpighiales</taxon>
        <taxon>Euphorbiaceae</taxon>
        <taxon>Crotonoideae</taxon>
        <taxon>Jatropheae</taxon>
        <taxon>Jatropha</taxon>
    </lineage>
</organism>
<reference evidence="2 3" key="1">
    <citation type="journal article" date="2014" name="PLoS ONE">
        <title>Global Analysis of Gene Expression Profiles in Physic Nut (Jatropha curcas L.) Seedlings Exposed to Salt Stress.</title>
        <authorList>
            <person name="Zhang L."/>
            <person name="Zhang C."/>
            <person name="Wu P."/>
            <person name="Chen Y."/>
            <person name="Li M."/>
            <person name="Jiang H."/>
            <person name="Wu G."/>
        </authorList>
    </citation>
    <scope>NUCLEOTIDE SEQUENCE [LARGE SCALE GENOMIC DNA]</scope>
    <source>
        <strain evidence="3">cv. GZQX0401</strain>
        <tissue evidence="2">Young leaves</tissue>
    </source>
</reference>
<feature type="compositionally biased region" description="Low complexity" evidence="1">
    <location>
        <begin position="452"/>
        <end position="461"/>
    </location>
</feature>
<proteinExistence type="predicted"/>
<evidence type="ECO:0000313" key="3">
    <source>
        <dbReference type="Proteomes" id="UP000027138"/>
    </source>
</evidence>
<feature type="compositionally biased region" description="Low complexity" evidence="1">
    <location>
        <begin position="363"/>
        <end position="378"/>
    </location>
</feature>
<gene>
    <name evidence="2" type="ORF">JCGZ_13670</name>
</gene>
<feature type="compositionally biased region" description="Low complexity" evidence="1">
    <location>
        <begin position="389"/>
        <end position="402"/>
    </location>
</feature>
<evidence type="ECO:0000256" key="1">
    <source>
        <dbReference type="SAM" id="MobiDB-lite"/>
    </source>
</evidence>
<dbReference type="EMBL" id="KK914574">
    <property type="protein sequence ID" value="KDP32672.1"/>
    <property type="molecule type" value="Genomic_DNA"/>
</dbReference>
<sequence length="461" mass="53772">MSSKLKTIVPVHCTASLSQTVDSKDISNPLMAVDFPKIQYSNTSSIHKWFGKNVYDYEIEVEDGYNNINPWQIIKHYYPEDWYFVPTDFSKPQEYYHNILIDTGSVKIKHTFDPKHKNVISYSSIQIKRVIHPKDWPVSSLSTPVRFKVLHKHNTTYNYFDYKEAWEKVFCIQNRTTTHSWLVYFDQHIRTDLKIPNWFKKWWQSRGISEEIIPPDIISLYHYFKSHYKPNPGEVHIPSLMYYCMTFFTPWVYQWYFDYQYVPGTQIPMLVKRHKFKWWGSFKNTTTELKISQWIRTKITKSSMPALTYANTLAIPDNPTFGIQKAQCQARLAAAKTPEEYKLICQEMFQHLSTSSEFPVNPSSSKPRGVSSGQSSSKTSHKGKNKCISSSSSSSAVSLSSFEDSDEDDIMPAIKIKSKADKKAKARKEKLKQKEKRKEKIKRKEKKKKDTSPSSSCSDSL</sequence>
<feature type="region of interest" description="Disordered" evidence="1">
    <location>
        <begin position="356"/>
        <end position="461"/>
    </location>
</feature>
<dbReference type="OrthoDB" id="1743486at2759"/>
<protein>
    <submittedName>
        <fullName evidence="2">Uncharacterized protein</fullName>
    </submittedName>
</protein>
<feature type="compositionally biased region" description="Basic residues" evidence="1">
    <location>
        <begin position="424"/>
        <end position="449"/>
    </location>
</feature>
<dbReference type="AlphaFoldDB" id="A0A067K987"/>
<dbReference type="PANTHER" id="PTHR48434:SF1">
    <property type="entry name" value="(RAPE) HYPOTHETICAL PROTEIN"/>
    <property type="match status" value="1"/>
</dbReference>
<dbReference type="Proteomes" id="UP000027138">
    <property type="component" value="Unassembled WGS sequence"/>
</dbReference>
<keyword evidence="3" id="KW-1185">Reference proteome</keyword>
<dbReference type="PANTHER" id="PTHR48434">
    <property type="entry name" value="(RAPE) HYPOTHETICAL PROTEIN"/>
    <property type="match status" value="1"/>
</dbReference>
<name>A0A067K987_JATCU</name>
<evidence type="ECO:0000313" key="2">
    <source>
        <dbReference type="EMBL" id="KDP32672.1"/>
    </source>
</evidence>